<organism evidence="2 3">
    <name type="scientific">Sphingobium vermicomposti</name>
    <dbReference type="NCBI Taxonomy" id="529005"/>
    <lineage>
        <taxon>Bacteria</taxon>
        <taxon>Pseudomonadati</taxon>
        <taxon>Pseudomonadota</taxon>
        <taxon>Alphaproteobacteria</taxon>
        <taxon>Sphingomonadales</taxon>
        <taxon>Sphingomonadaceae</taxon>
        <taxon>Sphingobium</taxon>
    </lineage>
</organism>
<reference evidence="2 3" key="1">
    <citation type="submission" date="2020-03" db="EMBL/GenBank/DDBJ databases">
        <title>Genomic Encyclopedia of Type Strains, Phase IV (KMG-IV): sequencing the most valuable type-strain genomes for metagenomic binning, comparative biology and taxonomic classification.</title>
        <authorList>
            <person name="Goeker M."/>
        </authorList>
    </citation>
    <scope>NUCLEOTIDE SEQUENCE [LARGE SCALE GENOMIC DNA]</scope>
    <source>
        <strain evidence="2 3">DSM 21299</strain>
    </source>
</reference>
<feature type="region of interest" description="Disordered" evidence="1">
    <location>
        <begin position="49"/>
        <end position="74"/>
    </location>
</feature>
<dbReference type="RefSeq" id="WP_167303956.1">
    <property type="nucleotide sequence ID" value="NZ_JAASQR010000003.1"/>
</dbReference>
<comment type="caution">
    <text evidence="2">The sequence shown here is derived from an EMBL/GenBank/DDBJ whole genome shotgun (WGS) entry which is preliminary data.</text>
</comment>
<proteinExistence type="predicted"/>
<dbReference type="EMBL" id="JAASQR010000003">
    <property type="protein sequence ID" value="NIJ17359.1"/>
    <property type="molecule type" value="Genomic_DNA"/>
</dbReference>
<name>A0A846M661_9SPHN</name>
<gene>
    <name evidence="2" type="ORF">FHS54_002348</name>
</gene>
<sequence>MVINSRSMFLLPLFLAGCGSGIGDDTGLSPGEASALNEAAAELDTQSLAPQEQDKGLNPAALSAATADRQRTVQ</sequence>
<dbReference type="Proteomes" id="UP000576821">
    <property type="component" value="Unassembled WGS sequence"/>
</dbReference>
<keyword evidence="3" id="KW-1185">Reference proteome</keyword>
<accession>A0A846M661</accession>
<evidence type="ECO:0000313" key="2">
    <source>
        <dbReference type="EMBL" id="NIJ17359.1"/>
    </source>
</evidence>
<dbReference type="AlphaFoldDB" id="A0A846M661"/>
<dbReference type="PROSITE" id="PS51257">
    <property type="entry name" value="PROKAR_LIPOPROTEIN"/>
    <property type="match status" value="1"/>
</dbReference>
<protein>
    <submittedName>
        <fullName evidence="2">Uncharacterized protein</fullName>
    </submittedName>
</protein>
<evidence type="ECO:0000256" key="1">
    <source>
        <dbReference type="SAM" id="MobiDB-lite"/>
    </source>
</evidence>
<evidence type="ECO:0000313" key="3">
    <source>
        <dbReference type="Proteomes" id="UP000576821"/>
    </source>
</evidence>